<evidence type="ECO:0000313" key="1">
    <source>
        <dbReference type="EMBL" id="PJE76806.1"/>
    </source>
</evidence>
<dbReference type="InterPro" id="IPR055360">
    <property type="entry name" value="bAvd"/>
</dbReference>
<dbReference type="EMBL" id="PFEU01000011">
    <property type="protein sequence ID" value="PJE76806.1"/>
    <property type="molecule type" value="Genomic_DNA"/>
</dbReference>
<sequence>IELSFIASYQPLDAKIITLSKTISRLDILKLFLQIAWENKLIPTEKYIEMSSKLQEIGRMLGGWKKGLLSKTPAKSAGEKQ</sequence>
<accession>A0A2M8LHC6</accession>
<protein>
    <recommendedName>
        <fullName evidence="3">Four helix bundle protein</fullName>
    </recommendedName>
</protein>
<name>A0A2M8LHC6_9BACT</name>
<evidence type="ECO:0000313" key="2">
    <source>
        <dbReference type="Proteomes" id="UP000231436"/>
    </source>
</evidence>
<comment type="caution">
    <text evidence="1">The sequence shown here is derived from an EMBL/GenBank/DDBJ whole genome shotgun (WGS) entry which is preliminary data.</text>
</comment>
<organism evidence="1 2">
    <name type="scientific">Candidatus Uhrbacteria bacterium CG10_big_fil_rev_8_21_14_0_10_48_16</name>
    <dbReference type="NCBI Taxonomy" id="1975038"/>
    <lineage>
        <taxon>Bacteria</taxon>
        <taxon>Candidatus Uhriibacteriota</taxon>
    </lineage>
</organism>
<proteinExistence type="predicted"/>
<dbReference type="CDD" id="cd16376">
    <property type="entry name" value="Avd_like"/>
    <property type="match status" value="1"/>
</dbReference>
<dbReference type="Gene3D" id="1.20.1440.60">
    <property type="entry name" value="23S rRNA-intervening sequence"/>
    <property type="match status" value="1"/>
</dbReference>
<evidence type="ECO:0008006" key="3">
    <source>
        <dbReference type="Google" id="ProtNLM"/>
    </source>
</evidence>
<gene>
    <name evidence="1" type="ORF">COV05_02720</name>
</gene>
<dbReference type="AlphaFoldDB" id="A0A2M8LHC6"/>
<dbReference type="InterPro" id="IPR036583">
    <property type="entry name" value="23S_rRNA_IVS_sf"/>
</dbReference>
<dbReference type="Proteomes" id="UP000231436">
    <property type="component" value="Unassembled WGS sequence"/>
</dbReference>
<reference evidence="2" key="1">
    <citation type="submission" date="2017-09" db="EMBL/GenBank/DDBJ databases">
        <title>Depth-based differentiation of microbial function through sediment-hosted aquifers and enrichment of novel symbionts in the deep terrestrial subsurface.</title>
        <authorList>
            <person name="Probst A.J."/>
            <person name="Ladd B."/>
            <person name="Jarett J.K."/>
            <person name="Geller-Mcgrath D.E."/>
            <person name="Sieber C.M.K."/>
            <person name="Emerson J.B."/>
            <person name="Anantharaman K."/>
            <person name="Thomas B.C."/>
            <person name="Malmstrom R."/>
            <person name="Stieglmeier M."/>
            <person name="Klingl A."/>
            <person name="Woyke T."/>
            <person name="Ryan C.M."/>
            <person name="Banfield J.F."/>
        </authorList>
    </citation>
    <scope>NUCLEOTIDE SEQUENCE [LARGE SCALE GENOMIC DNA]</scope>
</reference>
<feature type="non-terminal residue" evidence="1">
    <location>
        <position position="1"/>
    </location>
</feature>